<accession>A0A858SRX8</accession>
<dbReference type="AlphaFoldDB" id="A0A858SRX8"/>
<dbReference type="Gene3D" id="2.40.50.100">
    <property type="match status" value="1"/>
</dbReference>
<dbReference type="PANTHER" id="PTHR30469">
    <property type="entry name" value="MULTIDRUG RESISTANCE PROTEIN MDTA"/>
    <property type="match status" value="1"/>
</dbReference>
<reference evidence="2 3" key="1">
    <citation type="submission" date="2020-02" db="EMBL/GenBank/DDBJ databases">
        <title>Genome sequence of Roseobacter ponti.</title>
        <authorList>
            <person name="Hollensteiner J."/>
            <person name="Schneider D."/>
            <person name="Poehlein A."/>
            <person name="Daniel R."/>
        </authorList>
    </citation>
    <scope>NUCLEOTIDE SEQUENCE [LARGE SCALE GENOMIC DNA]</scope>
    <source>
        <strain evidence="2 3">DSM 106830</strain>
    </source>
</reference>
<dbReference type="GO" id="GO:1990281">
    <property type="term" value="C:efflux pump complex"/>
    <property type="evidence" value="ECO:0007669"/>
    <property type="project" value="TreeGrafter"/>
</dbReference>
<dbReference type="InterPro" id="IPR006143">
    <property type="entry name" value="RND_pump_MFP"/>
</dbReference>
<dbReference type="Proteomes" id="UP000503308">
    <property type="component" value="Chromosome"/>
</dbReference>
<evidence type="ECO:0000313" key="3">
    <source>
        <dbReference type="Proteomes" id="UP000503308"/>
    </source>
</evidence>
<protein>
    <submittedName>
        <fullName evidence="2">Efflux RND transporter periplasmic adaptor subunit</fullName>
    </submittedName>
</protein>
<comment type="similarity">
    <text evidence="1">Belongs to the membrane fusion protein (MFP) (TC 8.A.1) family.</text>
</comment>
<keyword evidence="3" id="KW-1185">Reference proteome</keyword>
<dbReference type="EMBL" id="CP048788">
    <property type="protein sequence ID" value="QJF49676.1"/>
    <property type="molecule type" value="Genomic_DNA"/>
</dbReference>
<organism evidence="2 3">
    <name type="scientific">Roseobacter ponti</name>
    <dbReference type="NCBI Taxonomy" id="1891787"/>
    <lineage>
        <taxon>Bacteria</taxon>
        <taxon>Pseudomonadati</taxon>
        <taxon>Pseudomonadota</taxon>
        <taxon>Alphaproteobacteria</taxon>
        <taxon>Rhodobacterales</taxon>
        <taxon>Roseobacteraceae</taxon>
        <taxon>Roseobacter</taxon>
    </lineage>
</organism>
<dbReference type="GO" id="GO:0015562">
    <property type="term" value="F:efflux transmembrane transporter activity"/>
    <property type="evidence" value="ECO:0007669"/>
    <property type="project" value="TreeGrafter"/>
</dbReference>
<dbReference type="PANTHER" id="PTHR30469:SF11">
    <property type="entry name" value="BLL4320 PROTEIN"/>
    <property type="match status" value="1"/>
</dbReference>
<sequence>MTDRIPLSPRLKRAGSLALTLMIAGAAVVAVFTGRSLIADRADALPGPAQAQATPVSIAVLRMQDSHRVTRWFSGQVEARRRTALAFERAGTLDSISVREGDLLQAGTVVAHLDTRLLEAERIRVSARRDVLLAQAELARRTNDRQEELRRRGHVSAQVVDDTSLRLAQLRAAIAEVDAGLQAIRIDTLKSRLVVPFSGVAGTRLLDPGAVVAPGAPVLTVLDQGRQRFRAGLDPVVAADLSPGDPVTLAFGAERRDGKVAQIAPDLDPQTRNRVIFVDITGAPLPAGQTGQVIISTDVAEPGAWVPVSALRQGPRGAWTLLTVQDGAVTPEAAEIIHFDGARVYVRGSFSDGDSFIPGGTHRLVPGQAVAVAELISWER</sequence>
<dbReference type="RefSeq" id="WP_169638900.1">
    <property type="nucleotide sequence ID" value="NZ_CP048788.1"/>
</dbReference>
<evidence type="ECO:0000313" key="2">
    <source>
        <dbReference type="EMBL" id="QJF49676.1"/>
    </source>
</evidence>
<gene>
    <name evidence="2" type="ORF">G3256_00110</name>
</gene>
<dbReference type="KEGG" id="rpon:G3256_00110"/>
<evidence type="ECO:0000256" key="1">
    <source>
        <dbReference type="ARBA" id="ARBA00009477"/>
    </source>
</evidence>
<proteinExistence type="inferred from homology"/>
<name>A0A858SRX8_9RHOB</name>
<dbReference type="Gene3D" id="1.10.287.470">
    <property type="entry name" value="Helix hairpin bin"/>
    <property type="match status" value="1"/>
</dbReference>
<dbReference type="Gene3D" id="2.40.420.20">
    <property type="match status" value="1"/>
</dbReference>
<dbReference type="SUPFAM" id="SSF111369">
    <property type="entry name" value="HlyD-like secretion proteins"/>
    <property type="match status" value="1"/>
</dbReference>
<dbReference type="NCBIfam" id="TIGR01730">
    <property type="entry name" value="RND_mfp"/>
    <property type="match status" value="1"/>
</dbReference>
<dbReference type="Gene3D" id="2.40.30.170">
    <property type="match status" value="1"/>
</dbReference>